<evidence type="ECO:0000313" key="2">
    <source>
        <dbReference type="EMBL" id="CAH9093733.1"/>
    </source>
</evidence>
<proteinExistence type="predicted"/>
<organism evidence="2 3">
    <name type="scientific">Cuscuta epithymum</name>
    <dbReference type="NCBI Taxonomy" id="186058"/>
    <lineage>
        <taxon>Eukaryota</taxon>
        <taxon>Viridiplantae</taxon>
        <taxon>Streptophyta</taxon>
        <taxon>Embryophyta</taxon>
        <taxon>Tracheophyta</taxon>
        <taxon>Spermatophyta</taxon>
        <taxon>Magnoliopsida</taxon>
        <taxon>eudicotyledons</taxon>
        <taxon>Gunneridae</taxon>
        <taxon>Pentapetalae</taxon>
        <taxon>asterids</taxon>
        <taxon>lamiids</taxon>
        <taxon>Solanales</taxon>
        <taxon>Convolvulaceae</taxon>
        <taxon>Cuscuteae</taxon>
        <taxon>Cuscuta</taxon>
        <taxon>Cuscuta subgen. Cuscuta</taxon>
    </lineage>
</organism>
<dbReference type="InterPro" id="IPR053151">
    <property type="entry name" value="RNase_H-like"/>
</dbReference>
<feature type="domain" description="RNase H type-1" evidence="1">
    <location>
        <begin position="96"/>
        <end position="179"/>
    </location>
</feature>
<sequence length="207" mass="23313">MQRSMIEMAKEVLCGLPGTQLANFWRVLQPHGLRGGASALDQTGSIQFFLKFFESIFFEIFYTEFFTLKIQTFLKFGMGQGQGWPSPSSAHAWPATCSVKEMEALAIREALLWSKSQEWEKIVVETDALQVVSGLAEELGSSYFDLILDDIRVMITSNVNINVSHVKLSANRVAHKFARVVVSLSDRRVWFDAPLFIVSLMANDLLN</sequence>
<dbReference type="InterPro" id="IPR002156">
    <property type="entry name" value="RNaseH_domain"/>
</dbReference>
<comment type="caution">
    <text evidence="2">The sequence shown here is derived from an EMBL/GenBank/DDBJ whole genome shotgun (WGS) entry which is preliminary data.</text>
</comment>
<dbReference type="PANTHER" id="PTHR47723">
    <property type="entry name" value="OS05G0353850 PROTEIN"/>
    <property type="match status" value="1"/>
</dbReference>
<dbReference type="Gene3D" id="3.30.420.10">
    <property type="entry name" value="Ribonuclease H-like superfamily/Ribonuclease H"/>
    <property type="match status" value="1"/>
</dbReference>
<dbReference type="AlphaFoldDB" id="A0AAV0D7A5"/>
<evidence type="ECO:0000259" key="1">
    <source>
        <dbReference type="Pfam" id="PF13456"/>
    </source>
</evidence>
<dbReference type="EMBL" id="CAMAPF010000078">
    <property type="protein sequence ID" value="CAH9093733.1"/>
    <property type="molecule type" value="Genomic_DNA"/>
</dbReference>
<name>A0AAV0D7A5_9ASTE</name>
<dbReference type="GO" id="GO:0003676">
    <property type="term" value="F:nucleic acid binding"/>
    <property type="evidence" value="ECO:0007669"/>
    <property type="project" value="InterPro"/>
</dbReference>
<dbReference type="SUPFAM" id="SSF53098">
    <property type="entry name" value="Ribonuclease H-like"/>
    <property type="match status" value="1"/>
</dbReference>
<dbReference type="Pfam" id="PF13456">
    <property type="entry name" value="RVT_3"/>
    <property type="match status" value="1"/>
</dbReference>
<protein>
    <recommendedName>
        <fullName evidence="1">RNase H type-1 domain-containing protein</fullName>
    </recommendedName>
</protein>
<evidence type="ECO:0000313" key="3">
    <source>
        <dbReference type="Proteomes" id="UP001152523"/>
    </source>
</evidence>
<gene>
    <name evidence="2" type="ORF">CEPIT_LOCUS12643</name>
</gene>
<dbReference type="PANTHER" id="PTHR47723:SF19">
    <property type="entry name" value="POLYNUCLEOTIDYL TRANSFERASE, RIBONUCLEASE H-LIKE SUPERFAMILY PROTEIN"/>
    <property type="match status" value="1"/>
</dbReference>
<dbReference type="GO" id="GO:0004523">
    <property type="term" value="F:RNA-DNA hybrid ribonuclease activity"/>
    <property type="evidence" value="ECO:0007669"/>
    <property type="project" value="InterPro"/>
</dbReference>
<dbReference type="InterPro" id="IPR044730">
    <property type="entry name" value="RNase_H-like_dom_plant"/>
</dbReference>
<reference evidence="2" key="1">
    <citation type="submission" date="2022-07" db="EMBL/GenBank/DDBJ databases">
        <authorList>
            <person name="Macas J."/>
            <person name="Novak P."/>
            <person name="Neumann P."/>
        </authorList>
    </citation>
    <scope>NUCLEOTIDE SEQUENCE</scope>
</reference>
<dbReference type="Proteomes" id="UP001152523">
    <property type="component" value="Unassembled WGS sequence"/>
</dbReference>
<accession>A0AAV0D7A5</accession>
<dbReference type="CDD" id="cd06222">
    <property type="entry name" value="RNase_H_like"/>
    <property type="match status" value="1"/>
</dbReference>
<dbReference type="InterPro" id="IPR012337">
    <property type="entry name" value="RNaseH-like_sf"/>
</dbReference>
<dbReference type="InterPro" id="IPR036397">
    <property type="entry name" value="RNaseH_sf"/>
</dbReference>
<keyword evidence="3" id="KW-1185">Reference proteome</keyword>